<gene>
    <name evidence="2" type="ORF">G3I29_01105</name>
</gene>
<sequence length="145" mass="15514">MSTSPTTQFVRLRVDLVLEITDAEALTGTALEHLAADRTAAATPGGIPDTSAAETAEGHFSGERTHTEEAVREDAAEAIASLIDPFDLVGEVPGIELAQASWAGETIEYDPEAEDWTVGDDEDDAYYGIEDNETDDEEAVDVTDR</sequence>
<organism evidence="2 3">
    <name type="scientific">Streptomyces halstedii</name>
    <dbReference type="NCBI Taxonomy" id="1944"/>
    <lineage>
        <taxon>Bacteria</taxon>
        <taxon>Bacillati</taxon>
        <taxon>Actinomycetota</taxon>
        <taxon>Actinomycetes</taxon>
        <taxon>Kitasatosporales</taxon>
        <taxon>Streptomycetaceae</taxon>
        <taxon>Streptomyces</taxon>
    </lineage>
</organism>
<evidence type="ECO:0000313" key="2">
    <source>
        <dbReference type="EMBL" id="NEA14162.1"/>
    </source>
</evidence>
<evidence type="ECO:0000256" key="1">
    <source>
        <dbReference type="SAM" id="MobiDB-lite"/>
    </source>
</evidence>
<comment type="caution">
    <text evidence="2">The sequence shown here is derived from an EMBL/GenBank/DDBJ whole genome shotgun (WGS) entry which is preliminary data.</text>
</comment>
<dbReference type="RefSeq" id="WP_103490640.1">
    <property type="nucleotide sequence ID" value="NZ_JAAGLQ010000023.1"/>
</dbReference>
<evidence type="ECO:0000313" key="3">
    <source>
        <dbReference type="Proteomes" id="UP000471293"/>
    </source>
</evidence>
<feature type="compositionally biased region" description="Basic and acidic residues" evidence="1">
    <location>
        <begin position="56"/>
        <end position="71"/>
    </location>
</feature>
<dbReference type="AlphaFoldDB" id="A0A6N9TV70"/>
<dbReference type="EMBL" id="JAAGLQ010000023">
    <property type="protein sequence ID" value="NEA14162.1"/>
    <property type="molecule type" value="Genomic_DNA"/>
</dbReference>
<feature type="region of interest" description="Disordered" evidence="1">
    <location>
        <begin position="111"/>
        <end position="145"/>
    </location>
</feature>
<dbReference type="Proteomes" id="UP000471293">
    <property type="component" value="Unassembled WGS sequence"/>
</dbReference>
<proteinExistence type="predicted"/>
<accession>A0A6N9TV70</accession>
<feature type="region of interest" description="Disordered" evidence="1">
    <location>
        <begin position="41"/>
        <end position="71"/>
    </location>
</feature>
<name>A0A6N9TV70_STRHA</name>
<reference evidence="2 3" key="1">
    <citation type="submission" date="2020-01" db="EMBL/GenBank/DDBJ databases">
        <title>Insect and environment-associated Actinomycetes.</title>
        <authorList>
            <person name="Currrie C."/>
            <person name="Chevrette M."/>
            <person name="Carlson C."/>
            <person name="Stubbendieck R."/>
            <person name="Wendt-Pienkowski E."/>
        </authorList>
    </citation>
    <scope>NUCLEOTIDE SEQUENCE [LARGE SCALE GENOMIC DNA]</scope>
    <source>
        <strain evidence="2 3">SID11342</strain>
    </source>
</reference>
<protein>
    <submittedName>
        <fullName evidence="2">Uncharacterized protein</fullName>
    </submittedName>
</protein>